<feature type="domain" description="Protein kinase" evidence="1">
    <location>
        <begin position="84"/>
        <end position="266"/>
    </location>
</feature>
<comment type="caution">
    <text evidence="2">The sequence shown here is derived from an EMBL/GenBank/DDBJ whole genome shotgun (WGS) entry which is preliminary data.</text>
</comment>
<dbReference type="Proteomes" id="UP000601435">
    <property type="component" value="Unassembled WGS sequence"/>
</dbReference>
<dbReference type="EMBL" id="CAJNJA010004436">
    <property type="protein sequence ID" value="CAE7179764.1"/>
    <property type="molecule type" value="Genomic_DNA"/>
</dbReference>
<evidence type="ECO:0000313" key="3">
    <source>
        <dbReference type="Proteomes" id="UP000601435"/>
    </source>
</evidence>
<dbReference type="GO" id="GO:0004674">
    <property type="term" value="F:protein serine/threonine kinase activity"/>
    <property type="evidence" value="ECO:0007669"/>
    <property type="project" value="InterPro"/>
</dbReference>
<protein>
    <submittedName>
        <fullName evidence="2">CMK1 protein</fullName>
    </submittedName>
</protein>
<dbReference type="InterPro" id="IPR008271">
    <property type="entry name" value="Ser/Thr_kinase_AS"/>
</dbReference>
<dbReference type="GO" id="GO:0005524">
    <property type="term" value="F:ATP binding"/>
    <property type="evidence" value="ECO:0007669"/>
    <property type="project" value="InterPro"/>
</dbReference>
<feature type="non-terminal residue" evidence="2">
    <location>
        <position position="1"/>
    </location>
</feature>
<reference evidence="2" key="1">
    <citation type="submission" date="2021-02" db="EMBL/GenBank/DDBJ databases">
        <authorList>
            <person name="Dougan E. K."/>
            <person name="Rhodes N."/>
            <person name="Thang M."/>
            <person name="Chan C."/>
        </authorList>
    </citation>
    <scope>NUCLEOTIDE SEQUENCE</scope>
</reference>
<dbReference type="SUPFAM" id="SSF56112">
    <property type="entry name" value="Protein kinase-like (PK-like)"/>
    <property type="match status" value="1"/>
</dbReference>
<proteinExistence type="predicted"/>
<dbReference type="PROSITE" id="PS50011">
    <property type="entry name" value="PROTEIN_KINASE_DOM"/>
    <property type="match status" value="1"/>
</dbReference>
<name>A0A812IRP6_9DINO</name>
<dbReference type="PROSITE" id="PS00108">
    <property type="entry name" value="PROTEIN_KINASE_ST"/>
    <property type="match status" value="1"/>
</dbReference>
<evidence type="ECO:0000313" key="2">
    <source>
        <dbReference type="EMBL" id="CAE7179764.1"/>
    </source>
</evidence>
<dbReference type="SMART" id="SM00220">
    <property type="entry name" value="S_TKc"/>
    <property type="match status" value="1"/>
</dbReference>
<accession>A0A812IRP6</accession>
<dbReference type="GO" id="GO:0005737">
    <property type="term" value="C:cytoplasm"/>
    <property type="evidence" value="ECO:0007669"/>
    <property type="project" value="TreeGrafter"/>
</dbReference>
<organism evidence="2 3">
    <name type="scientific">Symbiodinium necroappetens</name>
    <dbReference type="NCBI Taxonomy" id="1628268"/>
    <lineage>
        <taxon>Eukaryota</taxon>
        <taxon>Sar</taxon>
        <taxon>Alveolata</taxon>
        <taxon>Dinophyceae</taxon>
        <taxon>Suessiales</taxon>
        <taxon>Symbiodiniaceae</taxon>
        <taxon>Symbiodinium</taxon>
    </lineage>
</organism>
<dbReference type="AlphaFoldDB" id="A0A812IRP6"/>
<evidence type="ECO:0000259" key="1">
    <source>
        <dbReference type="PROSITE" id="PS50011"/>
    </source>
</evidence>
<dbReference type="Gene3D" id="1.10.510.10">
    <property type="entry name" value="Transferase(Phosphotransferase) domain 1"/>
    <property type="match status" value="1"/>
</dbReference>
<dbReference type="InterPro" id="IPR000719">
    <property type="entry name" value="Prot_kinase_dom"/>
</dbReference>
<sequence>MRTPNSTTVFQKFALQNPSERLTKSELPLASMTQVLEYLQIPTQHLSLFWTVLRREMQFSRRPETISLEVFQAVLVKVLRRIRDSYCVRVGRGQMVTQNRKQLEEEYEALEDFGVAKRIPKERMEVPKEEIEREMEVLRKLDHPHIVRLFEWFESENSFYLVMEGARGGDLDRALRRARKEGQKGLAEKTVRLLMDQALRALVYIHSECVIHRDVKPSNMILTRLDQHPPHLLLADFGIADVFKPDSATSLTKKGTWAYMAPEIFE</sequence>
<dbReference type="InterPro" id="IPR045269">
    <property type="entry name" value="Atg1-like"/>
</dbReference>
<dbReference type="PANTHER" id="PTHR24348:SF68">
    <property type="entry name" value="SERINE_THREONINE-PROTEIN KINASE ATG1C"/>
    <property type="match status" value="1"/>
</dbReference>
<dbReference type="PANTHER" id="PTHR24348">
    <property type="entry name" value="SERINE/THREONINE-PROTEIN KINASE UNC-51-RELATED"/>
    <property type="match status" value="1"/>
</dbReference>
<dbReference type="InterPro" id="IPR011009">
    <property type="entry name" value="Kinase-like_dom_sf"/>
</dbReference>
<dbReference type="OrthoDB" id="419073at2759"/>
<keyword evidence="3" id="KW-1185">Reference proteome</keyword>
<dbReference type="GO" id="GO:0010506">
    <property type="term" value="P:regulation of autophagy"/>
    <property type="evidence" value="ECO:0007669"/>
    <property type="project" value="InterPro"/>
</dbReference>
<dbReference type="Pfam" id="PF00069">
    <property type="entry name" value="Pkinase"/>
    <property type="match status" value="1"/>
</dbReference>
<gene>
    <name evidence="2" type="primary">CMK1</name>
    <name evidence="2" type="ORF">SNEC2469_LOCUS680</name>
</gene>